<dbReference type="GO" id="GO:0016747">
    <property type="term" value="F:acyltransferase activity, transferring groups other than amino-acyl groups"/>
    <property type="evidence" value="ECO:0007669"/>
    <property type="project" value="InterPro"/>
</dbReference>
<dbReference type="EMBL" id="LVJI01000018">
    <property type="protein sequence ID" value="OAB45206.1"/>
    <property type="molecule type" value="Genomic_DNA"/>
</dbReference>
<comment type="caution">
    <text evidence="2">The sequence shown here is derived from an EMBL/GenBank/DDBJ whole genome shotgun (WGS) entry which is preliminary data.</text>
</comment>
<dbReference type="Gene3D" id="3.40.630.30">
    <property type="match status" value="1"/>
</dbReference>
<dbReference type="CDD" id="cd04301">
    <property type="entry name" value="NAT_SF"/>
    <property type="match status" value="1"/>
</dbReference>
<dbReference type="Proteomes" id="UP000077355">
    <property type="component" value="Unassembled WGS sequence"/>
</dbReference>
<dbReference type="PROSITE" id="PS51186">
    <property type="entry name" value="GNAT"/>
    <property type="match status" value="1"/>
</dbReference>
<feature type="domain" description="N-acetyltransferase" evidence="1">
    <location>
        <begin position="7"/>
        <end position="165"/>
    </location>
</feature>
<protein>
    <recommendedName>
        <fullName evidence="1">N-acetyltransferase domain-containing protein</fullName>
    </recommendedName>
</protein>
<dbReference type="Pfam" id="PF00583">
    <property type="entry name" value="Acetyltransf_1"/>
    <property type="match status" value="1"/>
</dbReference>
<dbReference type="InterPro" id="IPR016181">
    <property type="entry name" value="Acyl_CoA_acyltransferase"/>
</dbReference>
<sequence>MNMNNLLSFSAIVEEDIEPLTLIMTRAFDEDARIHLGEGKTDGPEGYNNGEFLRKWALNTSNGAYKILLDGELIGAYILWVNDNGNNYLGNIFIDSSIQNKGIGRQVWGAIERKYPDTLKWIAETPGFSKRNHNFYINKCGFRLVEILNPGDIDKEMYVLHKEMSSFKSL</sequence>
<organism evidence="2 3">
    <name type="scientific">Paenibacillus antarcticus</name>
    <dbReference type="NCBI Taxonomy" id="253703"/>
    <lineage>
        <taxon>Bacteria</taxon>
        <taxon>Bacillati</taxon>
        <taxon>Bacillota</taxon>
        <taxon>Bacilli</taxon>
        <taxon>Bacillales</taxon>
        <taxon>Paenibacillaceae</taxon>
        <taxon>Paenibacillus</taxon>
    </lineage>
</organism>
<dbReference type="SUPFAM" id="SSF55729">
    <property type="entry name" value="Acyl-CoA N-acyltransferases (Nat)"/>
    <property type="match status" value="1"/>
</dbReference>
<dbReference type="InterPro" id="IPR000182">
    <property type="entry name" value="GNAT_dom"/>
</dbReference>
<evidence type="ECO:0000313" key="3">
    <source>
        <dbReference type="Proteomes" id="UP000077355"/>
    </source>
</evidence>
<dbReference type="AlphaFoldDB" id="A0A168MYZ3"/>
<proteinExistence type="predicted"/>
<reference evidence="2 3" key="1">
    <citation type="submission" date="2016-03" db="EMBL/GenBank/DDBJ databases">
        <title>Draft genome sequence of Paenibacillus antarcticus CECT 5836.</title>
        <authorList>
            <person name="Shin S.-K."/>
            <person name="Yi H."/>
        </authorList>
    </citation>
    <scope>NUCLEOTIDE SEQUENCE [LARGE SCALE GENOMIC DNA]</scope>
    <source>
        <strain evidence="2 3">CECT 5836</strain>
    </source>
</reference>
<gene>
    <name evidence="2" type="ORF">PBAT_13700</name>
</gene>
<keyword evidence="3" id="KW-1185">Reference proteome</keyword>
<evidence type="ECO:0000259" key="1">
    <source>
        <dbReference type="PROSITE" id="PS51186"/>
    </source>
</evidence>
<name>A0A168MYZ3_9BACL</name>
<dbReference type="OrthoDB" id="9786032at2"/>
<evidence type="ECO:0000313" key="2">
    <source>
        <dbReference type="EMBL" id="OAB45206.1"/>
    </source>
</evidence>
<accession>A0A168MYZ3</accession>